<reference evidence="1 2" key="1">
    <citation type="submission" date="2017-02" db="EMBL/GenBank/DDBJ databases">
        <authorList>
            <person name="Peterson S.W."/>
        </authorList>
    </citation>
    <scope>NUCLEOTIDE SEQUENCE [LARGE SCALE GENOMIC DNA]</scope>
    <source>
        <strain evidence="1 2">DSM 22899</strain>
    </source>
</reference>
<evidence type="ECO:0000313" key="1">
    <source>
        <dbReference type="EMBL" id="SKB30743.1"/>
    </source>
</evidence>
<protein>
    <recommendedName>
        <fullName evidence="3">HTH cro/C1-type domain-containing protein</fullName>
    </recommendedName>
</protein>
<dbReference type="OrthoDB" id="981159at2"/>
<name>A0A1T5A7W4_9SPHI</name>
<evidence type="ECO:0000313" key="2">
    <source>
        <dbReference type="Proteomes" id="UP000190541"/>
    </source>
</evidence>
<dbReference type="RefSeq" id="WP_079715363.1">
    <property type="nucleotide sequence ID" value="NZ_FUYS01000001.1"/>
</dbReference>
<proteinExistence type="predicted"/>
<dbReference type="STRING" id="623280.SAMN05660226_00656"/>
<gene>
    <name evidence="1" type="ORF">SAMN05660226_00656</name>
</gene>
<keyword evidence="2" id="KW-1185">Reference proteome</keyword>
<dbReference type="EMBL" id="FUYS01000001">
    <property type="protein sequence ID" value="SKB30743.1"/>
    <property type="molecule type" value="Genomic_DNA"/>
</dbReference>
<dbReference type="AlphaFoldDB" id="A0A1T5A7W4"/>
<evidence type="ECO:0008006" key="3">
    <source>
        <dbReference type="Google" id="ProtNLM"/>
    </source>
</evidence>
<dbReference type="Proteomes" id="UP000190541">
    <property type="component" value="Unassembled WGS sequence"/>
</dbReference>
<sequence>MKTGKHHGKTIERVIRVHQISISELARLLNVDRRSIYNWFDKPHLRSEIIFKIGYAIKYDFSKEFPELFSDDEFRSVFEKNRLNPQTALKATEKFNEQYWKSKYHELLQKVHKFAVHPPKK</sequence>
<organism evidence="1 2">
    <name type="scientific">Parapedobacter luteus</name>
    <dbReference type="NCBI Taxonomy" id="623280"/>
    <lineage>
        <taxon>Bacteria</taxon>
        <taxon>Pseudomonadati</taxon>
        <taxon>Bacteroidota</taxon>
        <taxon>Sphingobacteriia</taxon>
        <taxon>Sphingobacteriales</taxon>
        <taxon>Sphingobacteriaceae</taxon>
        <taxon>Parapedobacter</taxon>
    </lineage>
</organism>
<accession>A0A1T5A7W4</accession>